<gene>
    <name evidence="13" type="ORF">RFI_24102</name>
</gene>
<dbReference type="FunFam" id="3.30.200.20:FF:000192">
    <property type="entry name" value="Serine/threonine-protein kinase cot-1"/>
    <property type="match status" value="1"/>
</dbReference>
<evidence type="ECO:0000256" key="1">
    <source>
        <dbReference type="ARBA" id="ARBA00012513"/>
    </source>
</evidence>
<evidence type="ECO:0000256" key="7">
    <source>
        <dbReference type="ARBA" id="ARBA00022840"/>
    </source>
</evidence>
<comment type="caution">
    <text evidence="13">The sequence shown here is derived from an EMBL/GenBank/DDBJ whole genome shotgun (WGS) entry which is preliminary data.</text>
</comment>
<dbReference type="OrthoDB" id="3638488at2759"/>
<evidence type="ECO:0000313" key="14">
    <source>
        <dbReference type="Proteomes" id="UP000023152"/>
    </source>
</evidence>
<evidence type="ECO:0000313" key="13">
    <source>
        <dbReference type="EMBL" id="ETO13275.1"/>
    </source>
</evidence>
<dbReference type="EMBL" id="ASPP01020703">
    <property type="protein sequence ID" value="ETO13275.1"/>
    <property type="molecule type" value="Genomic_DNA"/>
</dbReference>
<accession>X6MJN8</accession>
<keyword evidence="7 10" id="KW-0067">ATP-binding</keyword>
<dbReference type="PANTHER" id="PTHR24356">
    <property type="entry name" value="SERINE/THREONINE-PROTEIN KINASE"/>
    <property type="match status" value="1"/>
</dbReference>
<evidence type="ECO:0000259" key="12">
    <source>
        <dbReference type="PROSITE" id="PS50011"/>
    </source>
</evidence>
<evidence type="ECO:0000256" key="6">
    <source>
        <dbReference type="ARBA" id="ARBA00022777"/>
    </source>
</evidence>
<evidence type="ECO:0000256" key="4">
    <source>
        <dbReference type="ARBA" id="ARBA00022679"/>
    </source>
</evidence>
<feature type="compositionally biased region" description="Basic and acidic residues" evidence="11">
    <location>
        <begin position="279"/>
        <end position="288"/>
    </location>
</feature>
<evidence type="ECO:0000256" key="3">
    <source>
        <dbReference type="ARBA" id="ARBA00022553"/>
    </source>
</evidence>
<dbReference type="Gene3D" id="3.30.200.20">
    <property type="entry name" value="Phosphorylase Kinase, domain 1"/>
    <property type="match status" value="1"/>
</dbReference>
<dbReference type="InterPro" id="IPR000719">
    <property type="entry name" value="Prot_kinase_dom"/>
</dbReference>
<dbReference type="EC" id="2.7.11.1" evidence="1"/>
<dbReference type="PROSITE" id="PS50011">
    <property type="entry name" value="PROTEIN_KINASE_DOM"/>
    <property type="match status" value="1"/>
</dbReference>
<dbReference type="GO" id="GO:0005524">
    <property type="term" value="F:ATP binding"/>
    <property type="evidence" value="ECO:0007669"/>
    <property type="project" value="UniProtKB-UniRule"/>
</dbReference>
<evidence type="ECO:0000256" key="10">
    <source>
        <dbReference type="PROSITE-ProRule" id="PRU10141"/>
    </source>
</evidence>
<dbReference type="PROSITE" id="PS00107">
    <property type="entry name" value="PROTEIN_KINASE_ATP"/>
    <property type="match status" value="1"/>
</dbReference>
<dbReference type="PANTHER" id="PTHR24356:SF184">
    <property type="entry name" value="SERINE_THREONINE-PROTEIN KINASE TRICORNERED"/>
    <property type="match status" value="1"/>
</dbReference>
<dbReference type="SUPFAM" id="SSF56112">
    <property type="entry name" value="Protein kinase-like (PK-like)"/>
    <property type="match status" value="1"/>
</dbReference>
<keyword evidence="6 13" id="KW-0418">Kinase</keyword>
<keyword evidence="14" id="KW-1185">Reference proteome</keyword>
<keyword evidence="2" id="KW-0723">Serine/threonine-protein kinase</keyword>
<keyword evidence="5 10" id="KW-0547">Nucleotide-binding</keyword>
<protein>
    <recommendedName>
        <fullName evidence="1">non-specific serine/threonine protein kinase</fullName>
        <ecNumber evidence="1">2.7.11.1</ecNumber>
    </recommendedName>
</protein>
<dbReference type="Proteomes" id="UP000023152">
    <property type="component" value="Unassembled WGS sequence"/>
</dbReference>
<evidence type="ECO:0000256" key="9">
    <source>
        <dbReference type="ARBA" id="ARBA00048679"/>
    </source>
</evidence>
<feature type="region of interest" description="Disordered" evidence="11">
    <location>
        <begin position="279"/>
        <end position="307"/>
    </location>
</feature>
<feature type="binding site" evidence="10">
    <location>
        <position position="130"/>
    </location>
    <ligand>
        <name>ATP</name>
        <dbReference type="ChEBI" id="CHEBI:30616"/>
    </ligand>
</feature>
<dbReference type="SMART" id="SM00220">
    <property type="entry name" value="S_TKc"/>
    <property type="match status" value="1"/>
</dbReference>
<dbReference type="OMA" id="NKRSTFE"/>
<reference evidence="13 14" key="1">
    <citation type="journal article" date="2013" name="Curr. Biol.">
        <title>The Genome of the Foraminiferan Reticulomyxa filosa.</title>
        <authorList>
            <person name="Glockner G."/>
            <person name="Hulsmann N."/>
            <person name="Schleicher M."/>
            <person name="Noegel A.A."/>
            <person name="Eichinger L."/>
            <person name="Gallinger C."/>
            <person name="Pawlowski J."/>
            <person name="Sierra R."/>
            <person name="Euteneuer U."/>
            <person name="Pillet L."/>
            <person name="Moustafa A."/>
            <person name="Platzer M."/>
            <person name="Groth M."/>
            <person name="Szafranski K."/>
            <person name="Schliwa M."/>
        </authorList>
    </citation>
    <scope>NUCLEOTIDE SEQUENCE [LARGE SCALE GENOMIC DNA]</scope>
</reference>
<feature type="non-terminal residue" evidence="13">
    <location>
        <position position="329"/>
    </location>
</feature>
<evidence type="ECO:0000256" key="5">
    <source>
        <dbReference type="ARBA" id="ARBA00022741"/>
    </source>
</evidence>
<sequence>MFVVLSLAANIFLKKRGVKKKKNNNNKKYGLTEEQKRDKYTDYLMAERALLNKRSTFEQQLLQCEKRKSGCVNMLGKALRSQRHKVSLKDFTLVRVIGKGAFGEVRIVREQNTKQVYAMKTMRKRDMIAKNQATHVEAERNLMAGADSPWLVKLHFSFQDDTYLYLVMEFCGGGDLMNVLMRQDILTEKTTRFYMAELAAAINAVHELDFVHRFDFFFFFFLVYVRKWSFVIPSKFIVLDLKPDNILIANDGHIKLSDFGLAKSFRTENDDMISQYQEKAESLDKADTDEKEDSVDTTEQMKATRAKYKERERSLMFSTVGTPDYIAPE</sequence>
<comment type="catalytic activity">
    <reaction evidence="8">
        <text>L-threonyl-[protein] + ATP = O-phospho-L-threonyl-[protein] + ADP + H(+)</text>
        <dbReference type="Rhea" id="RHEA:46608"/>
        <dbReference type="Rhea" id="RHEA-COMP:11060"/>
        <dbReference type="Rhea" id="RHEA-COMP:11605"/>
        <dbReference type="ChEBI" id="CHEBI:15378"/>
        <dbReference type="ChEBI" id="CHEBI:30013"/>
        <dbReference type="ChEBI" id="CHEBI:30616"/>
        <dbReference type="ChEBI" id="CHEBI:61977"/>
        <dbReference type="ChEBI" id="CHEBI:456216"/>
        <dbReference type="EC" id="2.7.11.1"/>
    </reaction>
</comment>
<dbReference type="InterPro" id="IPR017441">
    <property type="entry name" value="Protein_kinase_ATP_BS"/>
</dbReference>
<dbReference type="InterPro" id="IPR011009">
    <property type="entry name" value="Kinase-like_dom_sf"/>
</dbReference>
<organism evidence="13 14">
    <name type="scientific">Reticulomyxa filosa</name>
    <dbReference type="NCBI Taxonomy" id="46433"/>
    <lineage>
        <taxon>Eukaryota</taxon>
        <taxon>Sar</taxon>
        <taxon>Rhizaria</taxon>
        <taxon>Retaria</taxon>
        <taxon>Foraminifera</taxon>
        <taxon>Monothalamids</taxon>
        <taxon>Reticulomyxidae</taxon>
        <taxon>Reticulomyxa</taxon>
    </lineage>
</organism>
<evidence type="ECO:0000256" key="8">
    <source>
        <dbReference type="ARBA" id="ARBA00047899"/>
    </source>
</evidence>
<name>X6MJN8_RETFI</name>
<evidence type="ECO:0000256" key="2">
    <source>
        <dbReference type="ARBA" id="ARBA00022527"/>
    </source>
</evidence>
<keyword evidence="4" id="KW-0808">Transferase</keyword>
<dbReference type="InterPro" id="IPR050236">
    <property type="entry name" value="Ser_Thr_kinase_AGC"/>
</dbReference>
<dbReference type="Gene3D" id="1.10.510.10">
    <property type="entry name" value="Transferase(Phosphotransferase) domain 1"/>
    <property type="match status" value="2"/>
</dbReference>
<evidence type="ECO:0000256" key="11">
    <source>
        <dbReference type="SAM" id="MobiDB-lite"/>
    </source>
</evidence>
<dbReference type="GO" id="GO:0035556">
    <property type="term" value="P:intracellular signal transduction"/>
    <property type="evidence" value="ECO:0007669"/>
    <property type="project" value="TreeGrafter"/>
</dbReference>
<dbReference type="AlphaFoldDB" id="X6MJN8"/>
<keyword evidence="3" id="KW-0597">Phosphoprotein</keyword>
<proteinExistence type="predicted"/>
<feature type="domain" description="Protein kinase" evidence="12">
    <location>
        <begin position="91"/>
        <end position="329"/>
    </location>
</feature>
<comment type="catalytic activity">
    <reaction evidence="9">
        <text>L-seryl-[protein] + ATP = O-phospho-L-seryl-[protein] + ADP + H(+)</text>
        <dbReference type="Rhea" id="RHEA:17989"/>
        <dbReference type="Rhea" id="RHEA-COMP:9863"/>
        <dbReference type="Rhea" id="RHEA-COMP:11604"/>
        <dbReference type="ChEBI" id="CHEBI:15378"/>
        <dbReference type="ChEBI" id="CHEBI:29999"/>
        <dbReference type="ChEBI" id="CHEBI:30616"/>
        <dbReference type="ChEBI" id="CHEBI:83421"/>
        <dbReference type="ChEBI" id="CHEBI:456216"/>
        <dbReference type="EC" id="2.7.11.1"/>
    </reaction>
</comment>
<dbReference type="Pfam" id="PF00069">
    <property type="entry name" value="Pkinase"/>
    <property type="match status" value="2"/>
</dbReference>
<dbReference type="GO" id="GO:0004674">
    <property type="term" value="F:protein serine/threonine kinase activity"/>
    <property type="evidence" value="ECO:0007669"/>
    <property type="project" value="UniProtKB-KW"/>
</dbReference>